<comment type="caution">
    <text evidence="1">The sequence shown here is derived from an EMBL/GenBank/DDBJ whole genome shotgun (WGS) entry which is preliminary data.</text>
</comment>
<proteinExistence type="predicted"/>
<dbReference type="RefSeq" id="WP_130344741.1">
    <property type="nucleotide sequence ID" value="NZ_SGWQ01000004.1"/>
</dbReference>
<organism evidence="1 2">
    <name type="scientific">Herbihabitans rhizosphaerae</name>
    <dbReference type="NCBI Taxonomy" id="1872711"/>
    <lineage>
        <taxon>Bacteria</taxon>
        <taxon>Bacillati</taxon>
        <taxon>Actinomycetota</taxon>
        <taxon>Actinomycetes</taxon>
        <taxon>Pseudonocardiales</taxon>
        <taxon>Pseudonocardiaceae</taxon>
        <taxon>Herbihabitans</taxon>
    </lineage>
</organism>
<protein>
    <submittedName>
        <fullName evidence="1">Uncharacterized protein</fullName>
    </submittedName>
</protein>
<evidence type="ECO:0000313" key="2">
    <source>
        <dbReference type="Proteomes" id="UP000294257"/>
    </source>
</evidence>
<sequence length="106" mass="11661">MTEQNFDGSRGDLVWMQENIALAVRWAEIIESMESTPPQVSGPLVKGVRRPVEDLVVWRDESGYARAVAEARASVRQAARHLHRAMLAAAEAEAAYGNCGDRHSVS</sequence>
<evidence type="ECO:0000313" key="1">
    <source>
        <dbReference type="EMBL" id="RZS39176.1"/>
    </source>
</evidence>
<gene>
    <name evidence="1" type="ORF">EV193_104392</name>
</gene>
<dbReference type="Proteomes" id="UP000294257">
    <property type="component" value="Unassembled WGS sequence"/>
</dbReference>
<reference evidence="1 2" key="1">
    <citation type="submission" date="2019-02" db="EMBL/GenBank/DDBJ databases">
        <title>Genomic Encyclopedia of Type Strains, Phase IV (KMG-IV): sequencing the most valuable type-strain genomes for metagenomic binning, comparative biology and taxonomic classification.</title>
        <authorList>
            <person name="Goeker M."/>
        </authorList>
    </citation>
    <scope>NUCLEOTIDE SEQUENCE [LARGE SCALE GENOMIC DNA]</scope>
    <source>
        <strain evidence="1 2">DSM 101727</strain>
    </source>
</reference>
<accession>A0A4Q7KRY1</accession>
<dbReference type="EMBL" id="SGWQ01000004">
    <property type="protein sequence ID" value="RZS39176.1"/>
    <property type="molecule type" value="Genomic_DNA"/>
</dbReference>
<name>A0A4Q7KRY1_9PSEU</name>
<dbReference type="AlphaFoldDB" id="A0A4Q7KRY1"/>
<keyword evidence="2" id="KW-1185">Reference proteome</keyword>